<dbReference type="AlphaFoldDB" id="A0A518H8X1"/>
<organism evidence="10 11">
    <name type="scientific">Tautonia plasticadhaerens</name>
    <dbReference type="NCBI Taxonomy" id="2527974"/>
    <lineage>
        <taxon>Bacteria</taxon>
        <taxon>Pseudomonadati</taxon>
        <taxon>Planctomycetota</taxon>
        <taxon>Planctomycetia</taxon>
        <taxon>Isosphaerales</taxon>
        <taxon>Isosphaeraceae</taxon>
        <taxon>Tautonia</taxon>
    </lineage>
</organism>
<evidence type="ECO:0000256" key="3">
    <source>
        <dbReference type="ARBA" id="ARBA00022723"/>
    </source>
</evidence>
<keyword evidence="11" id="KW-1185">Reference proteome</keyword>
<comment type="catalytic activity">
    <reaction evidence="8">
        <text>apo-[ACP] + CoA = holo-[ACP] + adenosine 3',5'-bisphosphate + H(+)</text>
        <dbReference type="Rhea" id="RHEA:12068"/>
        <dbReference type="Rhea" id="RHEA-COMP:9685"/>
        <dbReference type="Rhea" id="RHEA-COMP:9690"/>
        <dbReference type="ChEBI" id="CHEBI:15378"/>
        <dbReference type="ChEBI" id="CHEBI:29999"/>
        <dbReference type="ChEBI" id="CHEBI:57287"/>
        <dbReference type="ChEBI" id="CHEBI:58343"/>
        <dbReference type="ChEBI" id="CHEBI:64479"/>
        <dbReference type="EC" id="2.7.8.7"/>
    </reaction>
</comment>
<dbReference type="Pfam" id="PF01648">
    <property type="entry name" value="ACPS"/>
    <property type="match status" value="1"/>
</dbReference>
<proteinExistence type="inferred from homology"/>
<dbReference type="SUPFAM" id="SSF56214">
    <property type="entry name" value="4'-phosphopantetheinyl transferase"/>
    <property type="match status" value="1"/>
</dbReference>
<reference evidence="10 11" key="1">
    <citation type="submission" date="2019-02" db="EMBL/GenBank/DDBJ databases">
        <title>Deep-cultivation of Planctomycetes and their phenomic and genomic characterization uncovers novel biology.</title>
        <authorList>
            <person name="Wiegand S."/>
            <person name="Jogler M."/>
            <person name="Boedeker C."/>
            <person name="Pinto D."/>
            <person name="Vollmers J."/>
            <person name="Rivas-Marin E."/>
            <person name="Kohn T."/>
            <person name="Peeters S.H."/>
            <person name="Heuer A."/>
            <person name="Rast P."/>
            <person name="Oberbeckmann S."/>
            <person name="Bunk B."/>
            <person name="Jeske O."/>
            <person name="Meyerdierks A."/>
            <person name="Storesund J.E."/>
            <person name="Kallscheuer N."/>
            <person name="Luecker S."/>
            <person name="Lage O.M."/>
            <person name="Pohl T."/>
            <person name="Merkel B.J."/>
            <person name="Hornburger P."/>
            <person name="Mueller R.-W."/>
            <person name="Bruemmer F."/>
            <person name="Labrenz M."/>
            <person name="Spormann A.M."/>
            <person name="Op den Camp H."/>
            <person name="Overmann J."/>
            <person name="Amann R."/>
            <person name="Jetten M.S.M."/>
            <person name="Mascher T."/>
            <person name="Medema M.H."/>
            <person name="Devos D.P."/>
            <person name="Kaster A.-K."/>
            <person name="Ovreas L."/>
            <person name="Rohde M."/>
            <person name="Galperin M.Y."/>
            <person name="Jogler C."/>
        </authorList>
    </citation>
    <scope>NUCLEOTIDE SEQUENCE [LARGE SCALE GENOMIC DNA]</scope>
    <source>
        <strain evidence="10 11">ElP</strain>
    </source>
</reference>
<evidence type="ECO:0000256" key="4">
    <source>
        <dbReference type="ARBA" id="ARBA00022832"/>
    </source>
</evidence>
<dbReference type="HAMAP" id="MF_00101">
    <property type="entry name" value="AcpS"/>
    <property type="match status" value="1"/>
</dbReference>
<keyword evidence="7 8" id="KW-0275">Fatty acid biosynthesis</keyword>
<dbReference type="NCBIfam" id="TIGR00516">
    <property type="entry name" value="acpS"/>
    <property type="match status" value="1"/>
</dbReference>
<dbReference type="InterPro" id="IPR037143">
    <property type="entry name" value="4-PPantetheinyl_Trfase_dom_sf"/>
</dbReference>
<keyword evidence="8" id="KW-0963">Cytoplasm</keyword>
<keyword evidence="6 8" id="KW-0443">Lipid metabolism</keyword>
<evidence type="ECO:0000256" key="6">
    <source>
        <dbReference type="ARBA" id="ARBA00023098"/>
    </source>
</evidence>
<evidence type="ECO:0000256" key="5">
    <source>
        <dbReference type="ARBA" id="ARBA00022842"/>
    </source>
</evidence>
<evidence type="ECO:0000313" key="11">
    <source>
        <dbReference type="Proteomes" id="UP000317835"/>
    </source>
</evidence>
<protein>
    <recommendedName>
        <fullName evidence="8">Holo-[acyl-carrier-protein] synthase</fullName>
        <shortName evidence="8">Holo-ACP synthase</shortName>
        <ecNumber evidence="8">2.7.8.7</ecNumber>
    </recommendedName>
    <alternativeName>
        <fullName evidence="8">4'-phosphopantetheinyl transferase AcpS</fullName>
    </alternativeName>
</protein>
<evidence type="ECO:0000256" key="8">
    <source>
        <dbReference type="HAMAP-Rule" id="MF_00101"/>
    </source>
</evidence>
<dbReference type="GO" id="GO:0006633">
    <property type="term" value="P:fatty acid biosynthetic process"/>
    <property type="evidence" value="ECO:0007669"/>
    <property type="project" value="UniProtKB-UniRule"/>
</dbReference>
<dbReference type="InterPro" id="IPR002582">
    <property type="entry name" value="ACPS"/>
</dbReference>
<dbReference type="Gene3D" id="3.90.470.20">
    <property type="entry name" value="4'-phosphopantetheinyl transferase domain"/>
    <property type="match status" value="1"/>
</dbReference>
<comment type="subcellular location">
    <subcellularLocation>
        <location evidence="8">Cytoplasm</location>
    </subcellularLocation>
</comment>
<keyword evidence="4 8" id="KW-0276">Fatty acid metabolism</keyword>
<feature type="binding site" evidence="8">
    <location>
        <position position="58"/>
    </location>
    <ligand>
        <name>Mg(2+)</name>
        <dbReference type="ChEBI" id="CHEBI:18420"/>
    </ligand>
</feature>
<accession>A0A518H8X1</accession>
<sequence length="139" mass="15360">MNILGIGTDIIEVPRIGKMIEQHGELFLRRVYTEREIRYCQGRKHALEHFAGRWAAKEAILKAIGTGWARGICWTDMEIRRDQMSGPKVLVRGGARDAAIQRGIGDIMVSISHCRTYATATAIAMSIEPGASLPPVDEG</sequence>
<evidence type="ECO:0000256" key="1">
    <source>
        <dbReference type="ARBA" id="ARBA00022516"/>
    </source>
</evidence>
<dbReference type="RefSeq" id="WP_145274906.1">
    <property type="nucleotide sequence ID" value="NZ_CP036426.1"/>
</dbReference>
<dbReference type="NCBIfam" id="TIGR00556">
    <property type="entry name" value="pantethn_trn"/>
    <property type="match status" value="1"/>
</dbReference>
<dbReference type="EC" id="2.7.8.7" evidence="8"/>
<dbReference type="KEGG" id="tpla:ElP_52320"/>
<comment type="function">
    <text evidence="8">Transfers the 4'-phosphopantetheine moiety from coenzyme A to a Ser of acyl-carrier-protein.</text>
</comment>
<dbReference type="InterPro" id="IPR004568">
    <property type="entry name" value="Ppantetheine-prot_Trfase_dom"/>
</dbReference>
<feature type="domain" description="4'-phosphopantetheinyl transferase" evidence="9">
    <location>
        <begin position="5"/>
        <end position="115"/>
    </location>
</feature>
<dbReference type="Proteomes" id="UP000317835">
    <property type="component" value="Chromosome"/>
</dbReference>
<dbReference type="GO" id="GO:0005737">
    <property type="term" value="C:cytoplasm"/>
    <property type="evidence" value="ECO:0007669"/>
    <property type="project" value="UniProtKB-SubCell"/>
</dbReference>
<evidence type="ECO:0000256" key="2">
    <source>
        <dbReference type="ARBA" id="ARBA00022679"/>
    </source>
</evidence>
<dbReference type="GO" id="GO:0008897">
    <property type="term" value="F:holo-[acyl-carrier-protein] synthase activity"/>
    <property type="evidence" value="ECO:0007669"/>
    <property type="project" value="UniProtKB-UniRule"/>
</dbReference>
<dbReference type="EMBL" id="CP036426">
    <property type="protein sequence ID" value="QDV37297.1"/>
    <property type="molecule type" value="Genomic_DNA"/>
</dbReference>
<evidence type="ECO:0000259" key="9">
    <source>
        <dbReference type="Pfam" id="PF01648"/>
    </source>
</evidence>
<dbReference type="GO" id="GO:0000287">
    <property type="term" value="F:magnesium ion binding"/>
    <property type="evidence" value="ECO:0007669"/>
    <property type="project" value="UniProtKB-UniRule"/>
</dbReference>
<keyword evidence="5 8" id="KW-0460">Magnesium</keyword>
<comment type="similarity">
    <text evidence="8">Belongs to the P-Pant transferase superfamily. AcpS family.</text>
</comment>
<evidence type="ECO:0000256" key="7">
    <source>
        <dbReference type="ARBA" id="ARBA00023160"/>
    </source>
</evidence>
<gene>
    <name evidence="8 10" type="primary">acpS</name>
    <name evidence="10" type="ORF">ElP_52320</name>
</gene>
<keyword evidence="1 8" id="KW-0444">Lipid biosynthesis</keyword>
<keyword evidence="3 8" id="KW-0479">Metal-binding</keyword>
<evidence type="ECO:0000313" key="10">
    <source>
        <dbReference type="EMBL" id="QDV37297.1"/>
    </source>
</evidence>
<feature type="binding site" evidence="8">
    <location>
        <position position="9"/>
    </location>
    <ligand>
        <name>Mg(2+)</name>
        <dbReference type="ChEBI" id="CHEBI:18420"/>
    </ligand>
</feature>
<keyword evidence="2 8" id="KW-0808">Transferase</keyword>
<dbReference type="InterPro" id="IPR008278">
    <property type="entry name" value="4-PPantetheinyl_Trfase_dom"/>
</dbReference>
<comment type="cofactor">
    <cofactor evidence="8">
        <name>Mg(2+)</name>
        <dbReference type="ChEBI" id="CHEBI:18420"/>
    </cofactor>
</comment>
<dbReference type="OrthoDB" id="517356at2"/>
<name>A0A518H8X1_9BACT</name>